<comment type="caution">
    <text evidence="1">The sequence shown here is derived from an EMBL/GenBank/DDBJ whole genome shotgun (WGS) entry which is preliminary data.</text>
</comment>
<organism evidence="1 2">
    <name type="scientific">Boeremia exigua</name>
    <dbReference type="NCBI Taxonomy" id="749465"/>
    <lineage>
        <taxon>Eukaryota</taxon>
        <taxon>Fungi</taxon>
        <taxon>Dikarya</taxon>
        <taxon>Ascomycota</taxon>
        <taxon>Pezizomycotina</taxon>
        <taxon>Dothideomycetes</taxon>
        <taxon>Pleosporomycetidae</taxon>
        <taxon>Pleosporales</taxon>
        <taxon>Pleosporineae</taxon>
        <taxon>Didymellaceae</taxon>
        <taxon>Boeremia</taxon>
    </lineage>
</organism>
<name>A0ACC2HTF0_9PLEO</name>
<proteinExistence type="predicted"/>
<keyword evidence="2" id="KW-1185">Reference proteome</keyword>
<accession>A0ACC2HTF0</accession>
<reference evidence="1" key="1">
    <citation type="submission" date="2022-11" db="EMBL/GenBank/DDBJ databases">
        <title>Genome Sequence of Boeremia exigua.</title>
        <authorList>
            <person name="Buettner E."/>
        </authorList>
    </citation>
    <scope>NUCLEOTIDE SEQUENCE</scope>
    <source>
        <strain evidence="1">CU02</strain>
    </source>
</reference>
<dbReference type="EMBL" id="JAPHNI010001198">
    <property type="protein sequence ID" value="KAJ8106341.1"/>
    <property type="molecule type" value="Genomic_DNA"/>
</dbReference>
<sequence>MRSRQDVIGIWQDFTEPVPWPLDYTNTQDVKAFLGEGSGLVETDNIKLTTNVDALRADAEDLLLLET</sequence>
<evidence type="ECO:0000313" key="2">
    <source>
        <dbReference type="Proteomes" id="UP001153331"/>
    </source>
</evidence>
<dbReference type="Proteomes" id="UP001153331">
    <property type="component" value="Unassembled WGS sequence"/>
</dbReference>
<gene>
    <name evidence="1" type="ORF">OPT61_g9602</name>
</gene>
<evidence type="ECO:0000313" key="1">
    <source>
        <dbReference type="EMBL" id="KAJ8106341.1"/>
    </source>
</evidence>
<protein>
    <submittedName>
        <fullName evidence="1">Uncharacterized protein</fullName>
    </submittedName>
</protein>